<dbReference type="InterPro" id="IPR032675">
    <property type="entry name" value="LRR_dom_sf"/>
</dbReference>
<dbReference type="SMART" id="SM00579">
    <property type="entry name" value="FBD"/>
    <property type="match status" value="1"/>
</dbReference>
<dbReference type="InterPro" id="IPR055411">
    <property type="entry name" value="LRR_FXL15/At3g58940/PEG3-like"/>
</dbReference>
<dbReference type="OMA" id="RMANTAK"/>
<dbReference type="PROSITE" id="PS50181">
    <property type="entry name" value="FBOX"/>
    <property type="match status" value="1"/>
</dbReference>
<dbReference type="InterPro" id="IPR050232">
    <property type="entry name" value="FBL13/AtMIF1-like"/>
</dbReference>
<dbReference type="RefSeq" id="XP_010277955.1">
    <property type="nucleotide sequence ID" value="XM_010279653.2"/>
</dbReference>
<dbReference type="Pfam" id="PF24758">
    <property type="entry name" value="LRR_At5g56370"/>
    <property type="match status" value="1"/>
</dbReference>
<dbReference type="InterPro" id="IPR001810">
    <property type="entry name" value="F-box_dom"/>
</dbReference>
<dbReference type="FunCoup" id="A0A1U8BL14">
    <property type="interactions" value="3695"/>
</dbReference>
<dbReference type="Gene3D" id="3.80.10.10">
    <property type="entry name" value="Ribonuclease Inhibitor"/>
    <property type="match status" value="1"/>
</dbReference>
<reference evidence="2" key="1">
    <citation type="submission" date="2025-08" db="UniProtKB">
        <authorList>
            <consortium name="RefSeq"/>
        </authorList>
    </citation>
    <scope>IDENTIFICATION</scope>
</reference>
<dbReference type="GeneID" id="104612281"/>
<name>A0A1U8BL14_NELNU</name>
<dbReference type="KEGG" id="nnu:104612281"/>
<gene>
    <name evidence="2" type="primary">LOC104612281</name>
</gene>
<evidence type="ECO:0000313" key="2">
    <source>
        <dbReference type="RefSeq" id="XP_010277955.1"/>
    </source>
</evidence>
<dbReference type="SUPFAM" id="SSF52047">
    <property type="entry name" value="RNI-like"/>
    <property type="match status" value="1"/>
</dbReference>
<dbReference type="OrthoDB" id="594804at2759"/>
<dbReference type="AlphaFoldDB" id="A0A1U8BL14"/>
<proteinExistence type="predicted"/>
<dbReference type="SUPFAM" id="SSF81383">
    <property type="entry name" value="F-box domain"/>
    <property type="match status" value="1"/>
</dbReference>
<dbReference type="InterPro" id="IPR006566">
    <property type="entry name" value="FBD"/>
</dbReference>
<dbReference type="CDD" id="cd22160">
    <property type="entry name" value="F-box_AtFBL13-like"/>
    <property type="match status" value="1"/>
</dbReference>
<dbReference type="PANTHER" id="PTHR31900:SF30">
    <property type="entry name" value="SUPERFAMILY PROTEIN, PUTATIVE-RELATED"/>
    <property type="match status" value="1"/>
</dbReference>
<keyword evidence="1" id="KW-1185">Reference proteome</keyword>
<dbReference type="SMART" id="SM00256">
    <property type="entry name" value="FBOX"/>
    <property type="match status" value="1"/>
</dbReference>
<dbReference type="PANTHER" id="PTHR31900">
    <property type="entry name" value="F-BOX/RNI SUPERFAMILY PROTEIN-RELATED"/>
    <property type="match status" value="1"/>
</dbReference>
<dbReference type="InterPro" id="IPR036047">
    <property type="entry name" value="F-box-like_dom_sf"/>
</dbReference>
<dbReference type="Gene3D" id="1.20.1280.50">
    <property type="match status" value="1"/>
</dbReference>
<dbReference type="Pfam" id="PF08387">
    <property type="entry name" value="FBD"/>
    <property type="match status" value="1"/>
</dbReference>
<sequence length="497" mass="57999">MMERNTKERKKSNDEDSTREVKDMLISNLPHHIILHILSFLDMKHVVRTSILSRRWRHLWKSLQYLNFDHNLFSSFYSIGQRSRREQSFTNFVSRVLLLRNHTTDIVKFNISCDEHCCVDSLATWILVAISYNIQELQLQAFRDIDIRLPREIYTCNSLQTLKLKSNSFRLSALTLPGSVSLPLLKYLSFESISFMNDKSISNFLSGCPVLENLFFDYCNFRPLKYLLISSLQLKELVIDTDDDYDSECHFKIDTPNLKYFRCGGSMRNEYTLLDMPSLDKANIGMRIEDEIYIMYDHMETDIAMAMSILRSFREEYAQRMMKILRSLGKAKALTLSPWTLEFASGAPAVLEQVHIPFCNLRCLRLTTMCSTASLRLIRYLLENSPIIEALVMELMQQCCPSDIRRTLVMKSFYSRSIGRGSEPEFTLCHLKSVEISNFLGCENELRFLKFLMKNATKLEKVIITSSNQATVRQKMKWRKKIKSFLHDSPHIMTVVT</sequence>
<accession>A0A1U8BL14</accession>
<dbReference type="Pfam" id="PF00646">
    <property type="entry name" value="F-box"/>
    <property type="match status" value="1"/>
</dbReference>
<evidence type="ECO:0000313" key="1">
    <source>
        <dbReference type="Proteomes" id="UP000189703"/>
    </source>
</evidence>
<dbReference type="InterPro" id="IPR053781">
    <property type="entry name" value="F-box_AtFBL13-like"/>
</dbReference>
<organism evidence="1 2">
    <name type="scientific">Nelumbo nucifera</name>
    <name type="common">Sacred lotus</name>
    <dbReference type="NCBI Taxonomy" id="4432"/>
    <lineage>
        <taxon>Eukaryota</taxon>
        <taxon>Viridiplantae</taxon>
        <taxon>Streptophyta</taxon>
        <taxon>Embryophyta</taxon>
        <taxon>Tracheophyta</taxon>
        <taxon>Spermatophyta</taxon>
        <taxon>Magnoliopsida</taxon>
        <taxon>Proteales</taxon>
        <taxon>Nelumbonaceae</taxon>
        <taxon>Nelumbo</taxon>
    </lineage>
</organism>
<protein>
    <submittedName>
        <fullName evidence="2">F-box/LRR-repeat protein At3g26922-like</fullName>
    </submittedName>
</protein>
<dbReference type="eggNOG" id="ENOG502RYTW">
    <property type="taxonomic scope" value="Eukaryota"/>
</dbReference>
<dbReference type="Proteomes" id="UP000189703">
    <property type="component" value="Unplaced"/>
</dbReference>